<dbReference type="AlphaFoldDB" id="A0A4U0U679"/>
<gene>
    <name evidence="5" type="ORF">B0A54_15832</name>
</gene>
<evidence type="ECO:0000256" key="2">
    <source>
        <dbReference type="PROSITE-ProRule" id="PRU00117"/>
    </source>
</evidence>
<feature type="domain" description="K Homology" evidence="4">
    <location>
        <begin position="39"/>
        <end position="109"/>
    </location>
</feature>
<dbReference type="SMART" id="SM00322">
    <property type="entry name" value="KH"/>
    <property type="match status" value="3"/>
</dbReference>
<dbReference type="InterPro" id="IPR004088">
    <property type="entry name" value="KH_dom_type_1"/>
</dbReference>
<dbReference type="Pfam" id="PF00013">
    <property type="entry name" value="KH_1"/>
    <property type="match status" value="3"/>
</dbReference>
<dbReference type="PROSITE" id="PS50084">
    <property type="entry name" value="KH_TYPE_1"/>
    <property type="match status" value="3"/>
</dbReference>
<dbReference type="CDD" id="cd22457">
    <property type="entry name" value="KH-I_Rnc1_rpt3"/>
    <property type="match status" value="1"/>
</dbReference>
<evidence type="ECO:0000313" key="5">
    <source>
        <dbReference type="EMBL" id="TKA30538.1"/>
    </source>
</evidence>
<dbReference type="InterPro" id="IPR004087">
    <property type="entry name" value="KH_dom"/>
</dbReference>
<protein>
    <recommendedName>
        <fullName evidence="4">K Homology domain-containing protein</fullName>
    </recommendedName>
</protein>
<comment type="caution">
    <text evidence="5">The sequence shown here is derived from an EMBL/GenBank/DDBJ whole genome shotgun (WGS) entry which is preliminary data.</text>
</comment>
<dbReference type="GO" id="GO:0003723">
    <property type="term" value="F:RNA binding"/>
    <property type="evidence" value="ECO:0007669"/>
    <property type="project" value="UniProtKB-UniRule"/>
</dbReference>
<dbReference type="OrthoDB" id="1937934at2759"/>
<reference evidence="5 6" key="1">
    <citation type="submission" date="2017-03" db="EMBL/GenBank/DDBJ databases">
        <title>Genomes of endolithic fungi from Antarctica.</title>
        <authorList>
            <person name="Coleine C."/>
            <person name="Masonjones S."/>
            <person name="Stajich J.E."/>
        </authorList>
    </citation>
    <scope>NUCLEOTIDE SEQUENCE [LARGE SCALE GENOMIC DNA]</scope>
    <source>
        <strain evidence="5 6">CCFEE 5311</strain>
    </source>
</reference>
<evidence type="ECO:0000256" key="3">
    <source>
        <dbReference type="SAM" id="MobiDB-lite"/>
    </source>
</evidence>
<dbReference type="InterPro" id="IPR036612">
    <property type="entry name" value="KH_dom_type_1_sf"/>
</dbReference>
<dbReference type="Gene3D" id="3.30.1370.10">
    <property type="entry name" value="K Homology domain, type 1"/>
    <property type="match status" value="3"/>
</dbReference>
<feature type="region of interest" description="Disordered" evidence="3">
    <location>
        <begin position="212"/>
        <end position="278"/>
    </location>
</feature>
<evidence type="ECO:0000256" key="1">
    <source>
        <dbReference type="ARBA" id="ARBA00022737"/>
    </source>
</evidence>
<dbReference type="CDD" id="cd22456">
    <property type="entry name" value="KH-I_Rnc1_rpt2"/>
    <property type="match status" value="1"/>
</dbReference>
<feature type="domain" description="K Homology" evidence="4">
    <location>
        <begin position="125"/>
        <end position="196"/>
    </location>
</feature>
<dbReference type="STRING" id="329885.A0A4U0U679"/>
<keyword evidence="1" id="KW-0677">Repeat</keyword>
<sequence length="366" mass="38484">MSAEHNSPPADHGVDGITDRLGALNTSDQPRTEEDYAQAQLTLRAIVTSREAGVIIGKAGQNVADVRDKTGVRAGVSKVVPGVHDRVLTVTGSLTSISEAYGLVADGLVKGAPQVGMGGVISNPNTHPIRLLISHNQMGTIIGRQGLKIKQIQDGSGVRMVAQKEMLPQSTERIIEVQGTPDGIQKAVWEIGKCLVDDMERGYGTALYSPAVRVQGGAPPPMNGGNDRNGGSGYGAPRSYNRTGNGADFTGAPPQSYGGQPRRNTGPDSTGPMPAVEDGEDIQTQNISIPADMVGCIIGRGGSKISEIRKSSGARISIAKAPHDETGERMFTITGGPTANEKALYLLYENLEAEKMRRSQIPEVAA</sequence>
<feature type="domain" description="K Homology" evidence="4">
    <location>
        <begin position="281"/>
        <end position="352"/>
    </location>
</feature>
<name>A0A4U0U679_9PEZI</name>
<dbReference type="PANTHER" id="PTHR10288">
    <property type="entry name" value="KH DOMAIN CONTAINING RNA BINDING PROTEIN"/>
    <property type="match status" value="1"/>
</dbReference>
<dbReference type="EMBL" id="NAJP01000102">
    <property type="protein sequence ID" value="TKA30538.1"/>
    <property type="molecule type" value="Genomic_DNA"/>
</dbReference>
<evidence type="ECO:0000259" key="4">
    <source>
        <dbReference type="SMART" id="SM00322"/>
    </source>
</evidence>
<dbReference type="CDD" id="cd22455">
    <property type="entry name" value="KH-I_Rnc1_rpt1"/>
    <property type="match status" value="1"/>
</dbReference>
<dbReference type="SUPFAM" id="SSF54791">
    <property type="entry name" value="Eukaryotic type KH-domain (KH-domain type I)"/>
    <property type="match status" value="3"/>
</dbReference>
<dbReference type="InterPro" id="IPR049786">
    <property type="entry name" value="Rnc1_KH-I_3"/>
</dbReference>
<proteinExistence type="predicted"/>
<accession>A0A4U0U679</accession>
<dbReference type="Proteomes" id="UP000310066">
    <property type="component" value="Unassembled WGS sequence"/>
</dbReference>
<evidence type="ECO:0000313" key="6">
    <source>
        <dbReference type="Proteomes" id="UP000310066"/>
    </source>
</evidence>
<organism evidence="5 6">
    <name type="scientific">Friedmanniomyces endolithicus</name>
    <dbReference type="NCBI Taxonomy" id="329885"/>
    <lineage>
        <taxon>Eukaryota</taxon>
        <taxon>Fungi</taxon>
        <taxon>Dikarya</taxon>
        <taxon>Ascomycota</taxon>
        <taxon>Pezizomycotina</taxon>
        <taxon>Dothideomycetes</taxon>
        <taxon>Dothideomycetidae</taxon>
        <taxon>Mycosphaerellales</taxon>
        <taxon>Teratosphaeriaceae</taxon>
        <taxon>Friedmanniomyces</taxon>
    </lineage>
</organism>
<keyword evidence="2" id="KW-0694">RNA-binding</keyword>
<feature type="region of interest" description="Disordered" evidence="3">
    <location>
        <begin position="1"/>
        <end position="33"/>
    </location>
</feature>